<evidence type="ECO:0000313" key="7">
    <source>
        <dbReference type="EMBL" id="KAG5986627.1"/>
    </source>
</evidence>
<protein>
    <recommendedName>
        <fullName evidence="6">DUF202 domain-containing protein</fullName>
    </recommendedName>
</protein>
<reference evidence="7" key="1">
    <citation type="journal article" date="2020" name="bioRxiv">
        <title>Whole genome comparisons of ergot fungi reveals the divergence and evolution of species within the genus Claviceps are the result of varying mechanisms driving genome evolution and host range expansion.</title>
        <authorList>
            <person name="Wyka S.A."/>
            <person name="Mondo S.J."/>
            <person name="Liu M."/>
            <person name="Dettman J."/>
            <person name="Nalam V."/>
            <person name="Broders K.D."/>
        </authorList>
    </citation>
    <scope>NUCLEOTIDE SEQUENCE</scope>
    <source>
        <strain evidence="7">CCC 602</strain>
    </source>
</reference>
<keyword evidence="3 5" id="KW-1133">Transmembrane helix</keyword>
<comment type="subcellular location">
    <subcellularLocation>
        <location evidence="1">Endomembrane system</location>
        <topology evidence="1">Multi-pass membrane protein</topology>
    </subcellularLocation>
</comment>
<keyword evidence="4 5" id="KW-0472">Membrane</keyword>
<evidence type="ECO:0000256" key="2">
    <source>
        <dbReference type="ARBA" id="ARBA00022692"/>
    </source>
</evidence>
<gene>
    <name evidence="7" type="ORF">E4U43_005432</name>
</gene>
<dbReference type="PANTHER" id="PTHR34187">
    <property type="entry name" value="FGR18P"/>
    <property type="match status" value="1"/>
</dbReference>
<keyword evidence="2 5" id="KW-0812">Transmembrane</keyword>
<dbReference type="AlphaFoldDB" id="A0A9P7N478"/>
<dbReference type="EMBL" id="SRPW01003570">
    <property type="protein sequence ID" value="KAG5986627.1"/>
    <property type="molecule type" value="Genomic_DNA"/>
</dbReference>
<dbReference type="GO" id="GO:0012505">
    <property type="term" value="C:endomembrane system"/>
    <property type="evidence" value="ECO:0007669"/>
    <property type="project" value="UniProtKB-SubCell"/>
</dbReference>
<accession>A0A9P7N478</accession>
<evidence type="ECO:0000256" key="4">
    <source>
        <dbReference type="ARBA" id="ARBA00023136"/>
    </source>
</evidence>
<comment type="caution">
    <text evidence="7">The sequence shown here is derived from an EMBL/GenBank/DDBJ whole genome shotgun (WGS) entry which is preliminary data.</text>
</comment>
<dbReference type="InterPro" id="IPR003807">
    <property type="entry name" value="DUF202"/>
</dbReference>
<evidence type="ECO:0000313" key="8">
    <source>
        <dbReference type="Proteomes" id="UP000748025"/>
    </source>
</evidence>
<feature type="transmembrane region" description="Helical" evidence="5">
    <location>
        <begin position="81"/>
        <end position="100"/>
    </location>
</feature>
<organism evidence="7 8">
    <name type="scientific">Claviceps pusilla</name>
    <dbReference type="NCBI Taxonomy" id="123648"/>
    <lineage>
        <taxon>Eukaryota</taxon>
        <taxon>Fungi</taxon>
        <taxon>Dikarya</taxon>
        <taxon>Ascomycota</taxon>
        <taxon>Pezizomycotina</taxon>
        <taxon>Sordariomycetes</taxon>
        <taxon>Hypocreomycetidae</taxon>
        <taxon>Hypocreales</taxon>
        <taxon>Clavicipitaceae</taxon>
        <taxon>Claviceps</taxon>
    </lineage>
</organism>
<feature type="transmembrane region" description="Helical" evidence="5">
    <location>
        <begin position="153"/>
        <end position="173"/>
    </location>
</feature>
<sequence length="186" mass="20285">MARSAASPSESPSIDDEALTRNSCCVPGSSLAGAIRGDQMGATCGSFFTWPPLGPLLFENETSDARDHCANERTFLSHLRLSIFMAVLSLAITLSFHLNHQPSDLERRMAKPLGAIFWVLSLLMLVLGLANYIQTVNKYGRRAAIVQTGWRTQLTLGIVAFCIFATCVVLLAVTKMRPQGGKQEQL</sequence>
<evidence type="ECO:0000256" key="1">
    <source>
        <dbReference type="ARBA" id="ARBA00004127"/>
    </source>
</evidence>
<evidence type="ECO:0000259" key="6">
    <source>
        <dbReference type="Pfam" id="PF02656"/>
    </source>
</evidence>
<keyword evidence="8" id="KW-1185">Reference proteome</keyword>
<dbReference type="InterPro" id="IPR052053">
    <property type="entry name" value="IM_YidH-like"/>
</dbReference>
<feature type="transmembrane region" description="Helical" evidence="5">
    <location>
        <begin position="112"/>
        <end position="133"/>
    </location>
</feature>
<evidence type="ECO:0000256" key="5">
    <source>
        <dbReference type="SAM" id="Phobius"/>
    </source>
</evidence>
<name>A0A9P7N478_9HYPO</name>
<dbReference type="PANTHER" id="PTHR34187:SF3">
    <property type="entry name" value="DUF DOMAIN PROTEIN (AFU_ORTHOLOGUE AFUA_6G11150)"/>
    <property type="match status" value="1"/>
</dbReference>
<proteinExistence type="predicted"/>
<evidence type="ECO:0000256" key="3">
    <source>
        <dbReference type="ARBA" id="ARBA00022989"/>
    </source>
</evidence>
<feature type="domain" description="DUF202" evidence="6">
    <location>
        <begin position="66"/>
        <end position="137"/>
    </location>
</feature>
<dbReference type="Pfam" id="PF02656">
    <property type="entry name" value="DUF202"/>
    <property type="match status" value="1"/>
</dbReference>
<dbReference type="OrthoDB" id="5525680at2759"/>
<dbReference type="Proteomes" id="UP000748025">
    <property type="component" value="Unassembled WGS sequence"/>
</dbReference>